<proteinExistence type="predicted"/>
<keyword evidence="1" id="KW-0812">Transmembrane</keyword>
<evidence type="ECO:0000256" key="1">
    <source>
        <dbReference type="SAM" id="Phobius"/>
    </source>
</evidence>
<name>A0AAV4VND0_CAEEX</name>
<organism evidence="2 3">
    <name type="scientific">Caerostris extrusa</name>
    <name type="common">Bark spider</name>
    <name type="synonym">Caerostris bankana</name>
    <dbReference type="NCBI Taxonomy" id="172846"/>
    <lineage>
        <taxon>Eukaryota</taxon>
        <taxon>Metazoa</taxon>
        <taxon>Ecdysozoa</taxon>
        <taxon>Arthropoda</taxon>
        <taxon>Chelicerata</taxon>
        <taxon>Arachnida</taxon>
        <taxon>Araneae</taxon>
        <taxon>Araneomorphae</taxon>
        <taxon>Entelegynae</taxon>
        <taxon>Araneoidea</taxon>
        <taxon>Araneidae</taxon>
        <taxon>Caerostris</taxon>
    </lineage>
</organism>
<keyword evidence="1" id="KW-0472">Membrane</keyword>
<sequence>MMKFPVHHSQPPHFHSSKFTACLLKGFFAPFLHLIISLLLTLPRGLRIKSKTRTSVPYTLPPTPFFSNPRFPKFPYFDESRSASTLTTYLIENFRRRMCVCHPYTPTPTFSISPSPPSTLFYVTIPRGFFRNVFFFFHLFSQLRLQLKVSCSNLKCTFLRARVVEEEEEVVVVNWKRKKVSFKNIAVSCRLPVSPPLPYIPSLPLHPLNVQNGISKNGQFSMLHHWLAIFKSRCKLPITLGNKQFQPFRIDWFRSQTSWSDSDIPIF</sequence>
<dbReference type="AlphaFoldDB" id="A0AAV4VND0"/>
<evidence type="ECO:0000313" key="2">
    <source>
        <dbReference type="EMBL" id="GIY71837.1"/>
    </source>
</evidence>
<keyword evidence="1" id="KW-1133">Transmembrane helix</keyword>
<dbReference type="Proteomes" id="UP001054945">
    <property type="component" value="Unassembled WGS sequence"/>
</dbReference>
<dbReference type="EMBL" id="BPLR01014867">
    <property type="protein sequence ID" value="GIY71837.1"/>
    <property type="molecule type" value="Genomic_DNA"/>
</dbReference>
<evidence type="ECO:0000313" key="3">
    <source>
        <dbReference type="Proteomes" id="UP001054945"/>
    </source>
</evidence>
<accession>A0AAV4VND0</accession>
<reference evidence="2 3" key="1">
    <citation type="submission" date="2021-06" db="EMBL/GenBank/DDBJ databases">
        <title>Caerostris extrusa draft genome.</title>
        <authorList>
            <person name="Kono N."/>
            <person name="Arakawa K."/>
        </authorList>
    </citation>
    <scope>NUCLEOTIDE SEQUENCE [LARGE SCALE GENOMIC DNA]</scope>
</reference>
<feature type="transmembrane region" description="Helical" evidence="1">
    <location>
        <begin position="21"/>
        <end position="42"/>
    </location>
</feature>
<gene>
    <name evidence="2" type="ORF">CEXT_138321</name>
</gene>
<comment type="caution">
    <text evidence="2">The sequence shown here is derived from an EMBL/GenBank/DDBJ whole genome shotgun (WGS) entry which is preliminary data.</text>
</comment>
<protein>
    <submittedName>
        <fullName evidence="2">Uncharacterized protein</fullName>
    </submittedName>
</protein>
<keyword evidence="3" id="KW-1185">Reference proteome</keyword>